<dbReference type="InterPro" id="IPR056690">
    <property type="entry name" value="DUF7788"/>
</dbReference>
<dbReference type="PANTHER" id="PTHR31373:SF27">
    <property type="entry name" value="TROVE DOMAIN-CONTAINING PROTEIN"/>
    <property type="match status" value="1"/>
</dbReference>
<dbReference type="OrthoDB" id="1944at10239"/>
<dbReference type="PANTHER" id="PTHR31373">
    <property type="entry name" value="OS06G0652100 PROTEIN"/>
    <property type="match status" value="1"/>
</dbReference>
<name>A0A0N9QR83_9VIRU</name>
<protein>
    <submittedName>
        <fullName evidence="3">von Willebrand factor type A/DUF2828 domain containing protein</fullName>
    </submittedName>
</protein>
<keyword evidence="4" id="KW-1185">Reference proteome</keyword>
<dbReference type="InterPro" id="IPR058580">
    <property type="entry name" value="DUF2828"/>
</dbReference>
<reference evidence="3 4" key="1">
    <citation type="journal article" date="2015" name="Genome Announc.">
        <title>The 474-Kilobase-Pair Complete Genome Sequence of CeV-01B, a Virus Infecting Haptolina (Chrysochromulina) ericina (Prymnesiophyceae).</title>
        <authorList>
            <person name="Gallot-Lavallee L."/>
            <person name="Pagarete A."/>
            <person name="Legendre M."/>
            <person name="Santini S."/>
            <person name="Sandaa R.A."/>
            <person name="Himmelbauer H."/>
            <person name="Ogata H."/>
            <person name="Bratbak G."/>
            <person name="Claverie J.M."/>
        </authorList>
    </citation>
    <scope>NUCLEOTIDE SEQUENCE [LARGE SCALE GENOMIC DNA]</scope>
    <source>
        <strain evidence="3">CeV-01B</strain>
    </source>
</reference>
<organism evidence="3 4">
    <name type="scientific">Chrysochromulina ericina virus CeV-01B</name>
    <dbReference type="NCBI Taxonomy" id="3070830"/>
    <lineage>
        <taxon>Viruses</taxon>
        <taxon>Varidnaviria</taxon>
        <taxon>Bamfordvirae</taxon>
        <taxon>Nucleocytoviricota</taxon>
        <taxon>Megaviricetes</taxon>
        <taxon>Imitervirales</taxon>
        <taxon>Mesomimiviridae</taxon>
        <taxon>Tethysvirus</taxon>
        <taxon>Tethysvirus raunefjordenense</taxon>
    </lineage>
</organism>
<gene>
    <name evidence="3" type="ORF">ceV_462</name>
</gene>
<evidence type="ECO:0000313" key="3">
    <source>
        <dbReference type="EMBL" id="ALH23368.1"/>
    </source>
</evidence>
<feature type="domain" description="DUF2828" evidence="1">
    <location>
        <begin position="187"/>
        <end position="301"/>
    </location>
</feature>
<feature type="domain" description="DUF7788" evidence="2">
    <location>
        <begin position="382"/>
        <end position="568"/>
    </location>
</feature>
<sequence length="612" mass="70833">MTALTSALDKMEALELGENNSLEYGWKSNNVQELITQFQFQLVRSKNIEGLKREYEKILKLVFIGDVNLEYVKVIYKLIGYTRDIVAGKGEYSLTYMLISELYNFADKYKDKVDKDKIEIMCKEVLKSLVVLDNGEHPYGSYKDLKYFCNYHLKNTYERIMYTSNIDRDPLIEVVIKLICERLKIDEESKNKSLLAKWIPREKSNKFGWITPIIAKQYYSEWFDNRLGTMSDAQHKAATRKALTHFRQLISRLNKELNTVQVYQCSNDWKDINFDKNVTSITMRKQSGAFNMVSKRGKDRYIYPSKLSDRVECKEHYQKYLNDCREGKKRVKGARVSLVDFVKDALHYLSYMQWNENSTTDERDLLNMQWNENSKQNNSLGNVIAMVDTSASMDCDNSLPLYSAIGLGLRVAEKSKLGKRVMTFSAKPEWVNLDGLDFVGMVEKIKEAEWGMNTNFDAALDMILNTAIVNNISPFEMQNFTLLICSDMQIDQCRTDYSGTMFDRIEKKYADAGINSVYRTPYPLPHIVFWNLRSTTGFPSLSSTPNTSMLSGNSPVLLNAFSENGSAMLKDITPWNVLVNELNNNRYNKLEEVVVNLWNEPKISLYSDYMLD</sequence>
<evidence type="ECO:0000313" key="4">
    <source>
        <dbReference type="Proteomes" id="UP000203826"/>
    </source>
</evidence>
<evidence type="ECO:0000259" key="1">
    <source>
        <dbReference type="Pfam" id="PF11443"/>
    </source>
</evidence>
<dbReference type="Pfam" id="PF25043">
    <property type="entry name" value="DUF7788"/>
    <property type="match status" value="1"/>
</dbReference>
<dbReference type="InterPro" id="IPR011205">
    <property type="entry name" value="UCP015417_vWA"/>
</dbReference>
<dbReference type="EMBL" id="KT820662">
    <property type="protein sequence ID" value="ALH23368.1"/>
    <property type="molecule type" value="Genomic_DNA"/>
</dbReference>
<evidence type="ECO:0000259" key="2">
    <source>
        <dbReference type="Pfam" id="PF25043"/>
    </source>
</evidence>
<dbReference type="Pfam" id="PF11443">
    <property type="entry name" value="DUF2828"/>
    <property type="match status" value="1"/>
</dbReference>
<dbReference type="Proteomes" id="UP000203826">
    <property type="component" value="Segment"/>
</dbReference>
<accession>A0A0N9QR83</accession>
<dbReference type="KEGG" id="vg:26049329"/>
<proteinExistence type="predicted"/>